<feature type="transmembrane region" description="Helical" evidence="8">
    <location>
        <begin position="27"/>
        <end position="48"/>
    </location>
</feature>
<feature type="transmembrane region" description="Helical" evidence="8">
    <location>
        <begin position="232"/>
        <end position="255"/>
    </location>
</feature>
<keyword evidence="11" id="KW-1185">Reference proteome</keyword>
<keyword evidence="4 8" id="KW-1133">Transmembrane helix</keyword>
<organism evidence="10 11">
    <name type="scientific">Streptosporangium jomthongense</name>
    <dbReference type="NCBI Taxonomy" id="1193683"/>
    <lineage>
        <taxon>Bacteria</taxon>
        <taxon>Bacillati</taxon>
        <taxon>Actinomycetota</taxon>
        <taxon>Actinomycetes</taxon>
        <taxon>Streptosporangiales</taxon>
        <taxon>Streptosporangiaceae</taxon>
        <taxon>Streptosporangium</taxon>
    </lineage>
</organism>
<comment type="subcellular location">
    <subcellularLocation>
        <location evidence="1">Membrane</location>
        <topology evidence="1">Multi-pass membrane protein</topology>
    </subcellularLocation>
</comment>
<protein>
    <submittedName>
        <fullName evidence="10">Cation:proton antiporter</fullName>
    </submittedName>
</protein>
<feature type="transmembrane region" description="Helical" evidence="8">
    <location>
        <begin position="301"/>
        <end position="323"/>
    </location>
</feature>
<dbReference type="PANTHER" id="PTHR32468">
    <property type="entry name" value="CATION/H + ANTIPORTER"/>
    <property type="match status" value="1"/>
</dbReference>
<evidence type="ECO:0000256" key="5">
    <source>
        <dbReference type="ARBA" id="ARBA00023065"/>
    </source>
</evidence>
<feature type="transmembrane region" description="Helical" evidence="8">
    <location>
        <begin position="439"/>
        <end position="461"/>
    </location>
</feature>
<evidence type="ECO:0000256" key="3">
    <source>
        <dbReference type="ARBA" id="ARBA00022692"/>
    </source>
</evidence>
<evidence type="ECO:0000256" key="8">
    <source>
        <dbReference type="SAM" id="Phobius"/>
    </source>
</evidence>
<keyword evidence="5" id="KW-0406">Ion transport</keyword>
<dbReference type="Pfam" id="PF00999">
    <property type="entry name" value="Na_H_Exchanger"/>
    <property type="match status" value="1"/>
</dbReference>
<feature type="transmembrane region" description="Helical" evidence="8">
    <location>
        <begin position="374"/>
        <end position="393"/>
    </location>
</feature>
<evidence type="ECO:0000313" key="11">
    <source>
        <dbReference type="Proteomes" id="UP001595698"/>
    </source>
</evidence>
<dbReference type="InterPro" id="IPR050794">
    <property type="entry name" value="CPA2_transporter"/>
</dbReference>
<evidence type="ECO:0000313" key="10">
    <source>
        <dbReference type="EMBL" id="MFC3981580.1"/>
    </source>
</evidence>
<dbReference type="RefSeq" id="WP_386190150.1">
    <property type="nucleotide sequence ID" value="NZ_JBHSBC010000014.1"/>
</dbReference>
<dbReference type="PANTHER" id="PTHR32468:SF0">
    <property type="entry name" value="K(+)_H(+) ANTIPORTER 1"/>
    <property type="match status" value="1"/>
</dbReference>
<dbReference type="InterPro" id="IPR006153">
    <property type="entry name" value="Cation/H_exchanger_TM"/>
</dbReference>
<keyword evidence="2" id="KW-0813">Transport</keyword>
<feature type="transmembrane region" description="Helical" evidence="8">
    <location>
        <begin position="97"/>
        <end position="124"/>
    </location>
</feature>
<feature type="transmembrane region" description="Helical" evidence="8">
    <location>
        <begin position="261"/>
        <end position="281"/>
    </location>
</feature>
<sequence length="476" mass="49211">MTPTPTGTVELDPRPSGTPVSRRGAGAAVYALTAILPALAAVGLLVMLGTSAGTARPVPSASGPVEHSVQLFAAIAVVILAARLFGRLARGVGQPPVVGEIFAGLCLGPSVLGALLPGVSAWLFPAEVRPVLQGLADLGLIALMFVVGQETRQTSFRGQGGAAVTIAHAGIAGPFLGGALLASLLYRDWAGPQASPVVFAMFLGSALSITAFPVLARILVERDMFRTPLGRLSMLCAAIADVVAWCLIAVMTAVAGRDTPVRAALTVTLVLAYGVVMTWLVRPWLARILTALEDRPEIRLLVLLAGLLASSAVTSAIGIHAIFGAFLYGLCCPSGSLSRLTERINSVSGLLLLPFFFVGTGLRTDVWRSGLDASLLGVTVLVVAVSMLGKLAGPMLMARSTGLSWPDSASLGVLLNARGLTELVVLNLGLALGMLSERLFVVLVAMALVTTAATAPLLSLLDRLTARRRDGGARRL</sequence>
<evidence type="ECO:0000256" key="7">
    <source>
        <dbReference type="SAM" id="MobiDB-lite"/>
    </source>
</evidence>
<evidence type="ECO:0000256" key="4">
    <source>
        <dbReference type="ARBA" id="ARBA00022989"/>
    </source>
</evidence>
<feature type="region of interest" description="Disordered" evidence="7">
    <location>
        <begin position="1"/>
        <end position="22"/>
    </location>
</feature>
<feature type="transmembrane region" description="Helical" evidence="8">
    <location>
        <begin position="130"/>
        <end position="148"/>
    </location>
</feature>
<keyword evidence="6 8" id="KW-0472">Membrane</keyword>
<keyword evidence="3 8" id="KW-0812">Transmembrane</keyword>
<evidence type="ECO:0000256" key="2">
    <source>
        <dbReference type="ARBA" id="ARBA00022448"/>
    </source>
</evidence>
<feature type="transmembrane region" description="Helical" evidence="8">
    <location>
        <begin position="160"/>
        <end position="186"/>
    </location>
</feature>
<evidence type="ECO:0000259" key="9">
    <source>
        <dbReference type="Pfam" id="PF00999"/>
    </source>
</evidence>
<feature type="transmembrane region" description="Helical" evidence="8">
    <location>
        <begin position="68"/>
        <end position="85"/>
    </location>
</feature>
<reference evidence="11" key="1">
    <citation type="journal article" date="2019" name="Int. J. Syst. Evol. Microbiol.">
        <title>The Global Catalogue of Microorganisms (GCM) 10K type strain sequencing project: providing services to taxonomists for standard genome sequencing and annotation.</title>
        <authorList>
            <consortium name="The Broad Institute Genomics Platform"/>
            <consortium name="The Broad Institute Genome Sequencing Center for Infectious Disease"/>
            <person name="Wu L."/>
            <person name="Ma J."/>
        </authorList>
    </citation>
    <scope>NUCLEOTIDE SEQUENCE [LARGE SCALE GENOMIC DNA]</scope>
    <source>
        <strain evidence="11">TBRC 7912</strain>
    </source>
</reference>
<evidence type="ECO:0000256" key="1">
    <source>
        <dbReference type="ARBA" id="ARBA00004141"/>
    </source>
</evidence>
<dbReference type="Proteomes" id="UP001595698">
    <property type="component" value="Unassembled WGS sequence"/>
</dbReference>
<gene>
    <name evidence="10" type="ORF">ACFOYY_15680</name>
</gene>
<dbReference type="Gene3D" id="1.20.1530.20">
    <property type="match status" value="1"/>
</dbReference>
<feature type="transmembrane region" description="Helical" evidence="8">
    <location>
        <begin position="343"/>
        <end position="362"/>
    </location>
</feature>
<dbReference type="EMBL" id="JBHSBC010000014">
    <property type="protein sequence ID" value="MFC3981580.1"/>
    <property type="molecule type" value="Genomic_DNA"/>
</dbReference>
<dbReference type="InterPro" id="IPR038770">
    <property type="entry name" value="Na+/solute_symporter_sf"/>
</dbReference>
<evidence type="ECO:0000256" key="6">
    <source>
        <dbReference type="ARBA" id="ARBA00023136"/>
    </source>
</evidence>
<feature type="transmembrane region" description="Helical" evidence="8">
    <location>
        <begin position="198"/>
        <end position="220"/>
    </location>
</feature>
<feature type="domain" description="Cation/H+ exchanger transmembrane" evidence="9">
    <location>
        <begin position="82"/>
        <end position="458"/>
    </location>
</feature>
<comment type="caution">
    <text evidence="10">The sequence shown here is derived from an EMBL/GenBank/DDBJ whole genome shotgun (WGS) entry which is preliminary data.</text>
</comment>
<accession>A0ABV8F294</accession>
<name>A0ABV8F294_9ACTN</name>
<proteinExistence type="predicted"/>